<dbReference type="Gene3D" id="3.30.40.10">
    <property type="entry name" value="Zinc/RING finger domain, C3HC4 (zinc finger)"/>
    <property type="match status" value="1"/>
</dbReference>
<dbReference type="SUPFAM" id="SSF54277">
    <property type="entry name" value="CAD &amp; PB1 domains"/>
    <property type="match status" value="1"/>
</dbReference>
<dbReference type="Proteomes" id="UP000596742">
    <property type="component" value="Unassembled WGS sequence"/>
</dbReference>
<dbReference type="InterPro" id="IPR003508">
    <property type="entry name" value="CIDE-N_dom"/>
</dbReference>
<evidence type="ECO:0000256" key="3">
    <source>
        <dbReference type="ARBA" id="ARBA00022833"/>
    </source>
</evidence>
<keyword evidence="2 4" id="KW-0863">Zinc-finger</keyword>
<dbReference type="InterPro" id="IPR001841">
    <property type="entry name" value="Znf_RING"/>
</dbReference>
<reference evidence="8" key="1">
    <citation type="submission" date="2018-11" db="EMBL/GenBank/DDBJ databases">
        <authorList>
            <person name="Alioto T."/>
            <person name="Alioto T."/>
        </authorList>
    </citation>
    <scope>NUCLEOTIDE SEQUENCE</scope>
</reference>
<dbReference type="Pfam" id="PF02017">
    <property type="entry name" value="CIDE-N"/>
    <property type="match status" value="1"/>
</dbReference>
<comment type="caution">
    <text evidence="8">The sequence shown here is derived from an EMBL/GenBank/DDBJ whole genome shotgun (WGS) entry which is preliminary data.</text>
</comment>
<evidence type="ECO:0000313" key="8">
    <source>
        <dbReference type="EMBL" id="VDI59898.1"/>
    </source>
</evidence>
<evidence type="ECO:0000313" key="9">
    <source>
        <dbReference type="Proteomes" id="UP000596742"/>
    </source>
</evidence>
<dbReference type="PROSITE" id="PS51135">
    <property type="entry name" value="CIDE_N"/>
    <property type="match status" value="1"/>
</dbReference>
<evidence type="ECO:0000259" key="7">
    <source>
        <dbReference type="PROSITE" id="PS51135"/>
    </source>
</evidence>
<keyword evidence="3" id="KW-0862">Zinc</keyword>
<proteinExistence type="predicted"/>
<evidence type="ECO:0000256" key="4">
    <source>
        <dbReference type="PROSITE-ProRule" id="PRU00175"/>
    </source>
</evidence>
<dbReference type="InterPro" id="IPR013083">
    <property type="entry name" value="Znf_RING/FYVE/PHD"/>
</dbReference>
<sequence length="427" mass="48049">MLPAPMIWIMWMIVPGDSQYRSFHSPFTEYSSVSSIKCATVDMYNQDTEKTKIPLKIFTHDRRIRKGVFASSFADMVNKCKEKFTIAEGNHITFVLNEDGVEIDDEFFSTLTPNTILMILNEGETWNKQFESSGREQDTSAPGMEVSTSKIMGFIEQARASKRKCTNLPGTSAQKLPKPDIVKLGIGWQHYSYNTSSYHQVRSSRNKQIPSHDINLAYNKDYEETLQCLQDIFFKNGRNFKGRISEMELRIGNSAGREISRDGFTAKQYFESCQTQKKRIYLLTKIKAQHITSLDFSITSDSEESLPDLGSQFTENLLSSTLPTVTCSTPSNSAPQFTAHVTSPATSTPISQTSSNILVHAGTPTVTMQLPNTARKCIICADREIDAVIQPCFHSLCLVCGLQIQEHGRKCPICRGNIENVRSIFYC</sequence>
<accession>A0A8B6G7G3</accession>
<keyword evidence="2 4" id="KW-0479">Metal-binding</keyword>
<dbReference type="PANTHER" id="PTHR12306">
    <property type="entry name" value="CELL DEATH ACTIVATOR CIDE"/>
    <property type="match status" value="1"/>
</dbReference>
<dbReference type="GO" id="GO:0006915">
    <property type="term" value="P:apoptotic process"/>
    <property type="evidence" value="ECO:0007669"/>
    <property type="project" value="UniProtKB-UniRule"/>
</dbReference>
<dbReference type="Gene3D" id="3.10.20.10">
    <property type="match status" value="1"/>
</dbReference>
<dbReference type="PROSITE" id="PS50089">
    <property type="entry name" value="ZF_RING_2"/>
    <property type="match status" value="1"/>
</dbReference>
<name>A0A8B6G7G3_MYTGA</name>
<dbReference type="SUPFAM" id="SSF57850">
    <property type="entry name" value="RING/U-box"/>
    <property type="match status" value="1"/>
</dbReference>
<dbReference type="GO" id="GO:0008270">
    <property type="term" value="F:zinc ion binding"/>
    <property type="evidence" value="ECO:0007669"/>
    <property type="project" value="UniProtKB-KW"/>
</dbReference>
<keyword evidence="9" id="KW-1185">Reference proteome</keyword>
<dbReference type="PANTHER" id="PTHR12306:SF15">
    <property type="entry name" value="DNAATION FACTOR-RELATED PROTEIN 1, ISOFORM B-RELATED"/>
    <property type="match status" value="1"/>
</dbReference>
<organism evidence="8 9">
    <name type="scientific">Mytilus galloprovincialis</name>
    <name type="common">Mediterranean mussel</name>
    <dbReference type="NCBI Taxonomy" id="29158"/>
    <lineage>
        <taxon>Eukaryota</taxon>
        <taxon>Metazoa</taxon>
        <taxon>Spiralia</taxon>
        <taxon>Lophotrochozoa</taxon>
        <taxon>Mollusca</taxon>
        <taxon>Bivalvia</taxon>
        <taxon>Autobranchia</taxon>
        <taxon>Pteriomorphia</taxon>
        <taxon>Mytilida</taxon>
        <taxon>Mytiloidea</taxon>
        <taxon>Mytilidae</taxon>
        <taxon>Mytilinae</taxon>
        <taxon>Mytilus</taxon>
    </lineage>
</organism>
<dbReference type="SMART" id="SM00266">
    <property type="entry name" value="CAD"/>
    <property type="match status" value="1"/>
</dbReference>
<protein>
    <submittedName>
        <fullName evidence="8">DNAation factor, 45 kD, alpha subunit</fullName>
    </submittedName>
</protein>
<evidence type="ECO:0000259" key="6">
    <source>
        <dbReference type="PROSITE" id="PS50089"/>
    </source>
</evidence>
<keyword evidence="1 5" id="KW-0053">Apoptosis</keyword>
<dbReference type="Pfam" id="PF13920">
    <property type="entry name" value="zf-C3HC4_3"/>
    <property type="match status" value="1"/>
</dbReference>
<dbReference type="SMART" id="SM00184">
    <property type="entry name" value="RING"/>
    <property type="match status" value="1"/>
</dbReference>
<dbReference type="GO" id="GO:0042981">
    <property type="term" value="P:regulation of apoptotic process"/>
    <property type="evidence" value="ECO:0007669"/>
    <property type="project" value="TreeGrafter"/>
</dbReference>
<evidence type="ECO:0000256" key="1">
    <source>
        <dbReference type="ARBA" id="ARBA00022703"/>
    </source>
</evidence>
<dbReference type="OrthoDB" id="9387550at2759"/>
<feature type="domain" description="CIDE-N" evidence="7">
    <location>
        <begin position="51"/>
        <end position="128"/>
    </location>
</feature>
<dbReference type="EMBL" id="UYJE01007984">
    <property type="protein sequence ID" value="VDI59898.1"/>
    <property type="molecule type" value="Genomic_DNA"/>
</dbReference>
<evidence type="ECO:0000256" key="2">
    <source>
        <dbReference type="ARBA" id="ARBA00022771"/>
    </source>
</evidence>
<dbReference type="AlphaFoldDB" id="A0A8B6G7G3"/>
<feature type="domain" description="RING-type" evidence="6">
    <location>
        <begin position="377"/>
        <end position="415"/>
    </location>
</feature>
<evidence type="ECO:0000256" key="5">
    <source>
        <dbReference type="PROSITE-ProRule" id="PRU00447"/>
    </source>
</evidence>
<gene>
    <name evidence="8" type="ORF">MGAL_10B055238</name>
</gene>